<dbReference type="Proteomes" id="UP000617426">
    <property type="component" value="Unassembled WGS sequence"/>
</dbReference>
<dbReference type="GO" id="GO:0016787">
    <property type="term" value="F:hydrolase activity"/>
    <property type="evidence" value="ECO:0007669"/>
    <property type="project" value="UniProtKB-KW"/>
</dbReference>
<reference evidence="4" key="1">
    <citation type="submission" date="2020-08" db="EMBL/GenBank/DDBJ databases">
        <title>Sequencing the genomes of 1000 actinobacteria strains.</title>
        <authorList>
            <person name="Klenk H.-P."/>
        </authorList>
    </citation>
    <scope>NUCLEOTIDE SEQUENCE</scope>
    <source>
        <strain evidence="4">DSM 10695</strain>
    </source>
</reference>
<proteinExistence type="predicted"/>
<accession>A0A923IYJ9</accession>
<dbReference type="PANTHER" id="PTHR43046:SF16">
    <property type="entry name" value="ADP-RIBOSE PYROPHOSPHATASE YJHB-RELATED"/>
    <property type="match status" value="1"/>
</dbReference>
<dbReference type="RefSeq" id="WP_184454043.1">
    <property type="nucleotide sequence ID" value="NZ_JACHMK010000001.1"/>
</dbReference>
<dbReference type="InterPro" id="IPR000086">
    <property type="entry name" value="NUDIX_hydrolase_dom"/>
</dbReference>
<protein>
    <submittedName>
        <fullName evidence="4">8-oxo-dGTP pyrophosphatase MutT (NUDIX family)</fullName>
    </submittedName>
</protein>
<dbReference type="Gene3D" id="3.90.79.10">
    <property type="entry name" value="Nucleoside Triphosphate Pyrophosphohydrolase"/>
    <property type="match status" value="1"/>
</dbReference>
<dbReference type="PANTHER" id="PTHR43046">
    <property type="entry name" value="GDP-MANNOSE MANNOSYL HYDROLASE"/>
    <property type="match status" value="1"/>
</dbReference>
<keyword evidence="2" id="KW-0378">Hydrolase</keyword>
<sequence>MTTPQFILDLREKIGTSELWLPGTTAIVLRRALDPAGAEPGWSRGVADPAEVEVLCVRRADNGWWTPITGIVDPREEPAVAALRETLEEAAVEARVDRLIGLDVVGPLVYANGDRASYLDTAFVLEWALGEPHPADGENTEAVFVRADALPEMNPRFTRLIAKALTGSVEADFVS</sequence>
<dbReference type="PROSITE" id="PS51462">
    <property type="entry name" value="NUDIX"/>
    <property type="match status" value="1"/>
</dbReference>
<comment type="cofactor">
    <cofactor evidence="1">
        <name>Mg(2+)</name>
        <dbReference type="ChEBI" id="CHEBI:18420"/>
    </cofactor>
</comment>
<dbReference type="CDD" id="cd18879">
    <property type="entry name" value="NUDIX_Hydrolase"/>
    <property type="match status" value="1"/>
</dbReference>
<evidence type="ECO:0000313" key="4">
    <source>
        <dbReference type="EMBL" id="MBB6335588.1"/>
    </source>
</evidence>
<name>A0A923IYJ9_9ACTO</name>
<evidence type="ECO:0000259" key="3">
    <source>
        <dbReference type="PROSITE" id="PS51462"/>
    </source>
</evidence>
<comment type="caution">
    <text evidence="4">The sequence shown here is derived from an EMBL/GenBank/DDBJ whole genome shotgun (WGS) entry which is preliminary data.</text>
</comment>
<dbReference type="InterPro" id="IPR015797">
    <property type="entry name" value="NUDIX_hydrolase-like_dom_sf"/>
</dbReference>
<dbReference type="AlphaFoldDB" id="A0A923IYJ9"/>
<feature type="domain" description="Nudix hydrolase" evidence="3">
    <location>
        <begin position="19"/>
        <end position="167"/>
    </location>
</feature>
<organism evidence="4 5">
    <name type="scientific">Schaalia hyovaginalis</name>
    <dbReference type="NCBI Taxonomy" id="29316"/>
    <lineage>
        <taxon>Bacteria</taxon>
        <taxon>Bacillati</taxon>
        <taxon>Actinomycetota</taxon>
        <taxon>Actinomycetes</taxon>
        <taxon>Actinomycetales</taxon>
        <taxon>Actinomycetaceae</taxon>
        <taxon>Schaalia</taxon>
    </lineage>
</organism>
<evidence type="ECO:0000256" key="1">
    <source>
        <dbReference type="ARBA" id="ARBA00001946"/>
    </source>
</evidence>
<dbReference type="EMBL" id="JACHMK010000001">
    <property type="protein sequence ID" value="MBB6335588.1"/>
    <property type="molecule type" value="Genomic_DNA"/>
</dbReference>
<keyword evidence="5" id="KW-1185">Reference proteome</keyword>
<dbReference type="SUPFAM" id="SSF55811">
    <property type="entry name" value="Nudix"/>
    <property type="match status" value="1"/>
</dbReference>
<gene>
    <name evidence="4" type="ORF">HD592_002153</name>
</gene>
<evidence type="ECO:0000256" key="2">
    <source>
        <dbReference type="ARBA" id="ARBA00022801"/>
    </source>
</evidence>
<dbReference type="Pfam" id="PF00293">
    <property type="entry name" value="NUDIX"/>
    <property type="match status" value="1"/>
</dbReference>
<evidence type="ECO:0000313" key="5">
    <source>
        <dbReference type="Proteomes" id="UP000617426"/>
    </source>
</evidence>